<keyword evidence="3" id="KW-1185">Reference proteome</keyword>
<accession>A0A2U1FFP5</accession>
<evidence type="ECO:0000313" key="2">
    <source>
        <dbReference type="EMBL" id="PVZ10956.1"/>
    </source>
</evidence>
<proteinExistence type="predicted"/>
<gene>
    <name evidence="2" type="ORF">C8D89_104170</name>
</gene>
<reference evidence="2 3" key="1">
    <citation type="submission" date="2018-04" db="EMBL/GenBank/DDBJ databases">
        <title>Genomic Encyclopedia of Type Strains, Phase IV (KMG-IV): sequencing the most valuable type-strain genomes for metagenomic binning, comparative biology and taxonomic classification.</title>
        <authorList>
            <person name="Goeker M."/>
        </authorList>
    </citation>
    <scope>NUCLEOTIDE SEQUENCE [LARGE SCALE GENOMIC DNA]</scope>
    <source>
        <strain evidence="2 3">DSM 45771</strain>
    </source>
</reference>
<dbReference type="EMBL" id="QEKW01000004">
    <property type="protein sequence ID" value="PVZ10956.1"/>
    <property type="molecule type" value="Genomic_DNA"/>
</dbReference>
<dbReference type="AlphaFoldDB" id="A0A2U1FFP5"/>
<comment type="caution">
    <text evidence="2">The sequence shown here is derived from an EMBL/GenBank/DDBJ whole genome shotgun (WGS) entry which is preliminary data.</text>
</comment>
<feature type="region of interest" description="Disordered" evidence="1">
    <location>
        <begin position="1"/>
        <end position="24"/>
    </location>
</feature>
<sequence>MGYTPGPSSHPCGRTYDGRTTHVGPRLDAVHPVVVVRRGEWMDGRAHPTHGHRHDGVPEYLVVVVDTAGRFRDAYGPYGLAAARREAARRRHALWEAGEQAADVRIARHHAVAVPRPRGPVPDTDL</sequence>
<evidence type="ECO:0000256" key="1">
    <source>
        <dbReference type="SAM" id="MobiDB-lite"/>
    </source>
</evidence>
<dbReference type="Proteomes" id="UP000245639">
    <property type="component" value="Unassembled WGS sequence"/>
</dbReference>
<name>A0A2U1FFP5_9PSEU</name>
<protein>
    <submittedName>
        <fullName evidence="2">Uncharacterized protein</fullName>
    </submittedName>
</protein>
<evidence type="ECO:0000313" key="3">
    <source>
        <dbReference type="Proteomes" id="UP000245639"/>
    </source>
</evidence>
<organism evidence="2 3">
    <name type="scientific">Actinomycetospora cinnamomea</name>
    <dbReference type="NCBI Taxonomy" id="663609"/>
    <lineage>
        <taxon>Bacteria</taxon>
        <taxon>Bacillati</taxon>
        <taxon>Actinomycetota</taxon>
        <taxon>Actinomycetes</taxon>
        <taxon>Pseudonocardiales</taxon>
        <taxon>Pseudonocardiaceae</taxon>
        <taxon>Actinomycetospora</taxon>
    </lineage>
</organism>